<dbReference type="HOGENOM" id="CLU_093802_0_0_9"/>
<evidence type="ECO:0000313" key="2">
    <source>
        <dbReference type="Proteomes" id="UP000002939"/>
    </source>
</evidence>
<dbReference type="STRING" id="626369.HMPREF0446_00689"/>
<gene>
    <name evidence="1" type="ORF">HMPREF0446_00689</name>
</gene>
<dbReference type="RefSeq" id="WP_020991306.1">
    <property type="nucleotide sequence ID" value="NZ_KI391971.1"/>
</dbReference>
<comment type="caution">
    <text evidence="1">The sequence shown here is derived from an EMBL/GenBank/DDBJ whole genome shotgun (WGS) entry which is preliminary data.</text>
</comment>
<reference evidence="1" key="1">
    <citation type="submission" date="2009-09" db="EMBL/GenBank/DDBJ databases">
        <authorList>
            <consortium name="The Broad Institute Genome Sequencing Platform"/>
            <person name="Ward D."/>
            <person name="Feldgarden M."/>
            <person name="Earl A."/>
            <person name="Young S.K."/>
            <person name="Zeng Q."/>
            <person name="Koehrsen M."/>
            <person name="Alvarado L."/>
            <person name="Berlin A."/>
            <person name="Bochicchio J."/>
            <person name="Borenstein D."/>
            <person name="Chapman S.B."/>
            <person name="Chen Z."/>
            <person name="Engels R."/>
            <person name="Freedman E."/>
            <person name="Gellesch M."/>
            <person name="Goldberg J."/>
            <person name="Griggs A."/>
            <person name="Gujja S."/>
            <person name="Heilman E."/>
            <person name="Heiman D."/>
            <person name="Hepburn T."/>
            <person name="Howarth C."/>
            <person name="Jen D."/>
            <person name="Larson L."/>
            <person name="Lewis B."/>
            <person name="Mehta T."/>
            <person name="Park D."/>
            <person name="Pearson M."/>
            <person name="Roberts A."/>
            <person name="Saif S."/>
            <person name="Shea T."/>
            <person name="Shenoy N."/>
            <person name="Sisk P."/>
            <person name="Stolte C."/>
            <person name="Sykes S."/>
            <person name="Thomson T."/>
            <person name="Walk T."/>
            <person name="White J."/>
            <person name="Yandava C."/>
            <person name="Sibley C.D."/>
            <person name="Field T.R."/>
            <person name="Grinwis M."/>
            <person name="Eshaghurshan C.S."/>
            <person name="Surette M.G."/>
            <person name="Haas B."/>
            <person name="Nusbaum C."/>
            <person name="Birren B."/>
        </authorList>
    </citation>
    <scope>NUCLEOTIDE SEQUENCE [LARGE SCALE GENOMIC DNA]</scope>
    <source>
        <strain evidence="1">ATCC 700633</strain>
    </source>
</reference>
<dbReference type="Gene3D" id="3.40.30.10">
    <property type="entry name" value="Glutaredoxin"/>
    <property type="match status" value="1"/>
</dbReference>
<protein>
    <recommendedName>
        <fullName evidence="3">Thioredoxin-like fold domain-containing protein</fullName>
    </recommendedName>
</protein>
<proteinExistence type="predicted"/>
<dbReference type="Pfam" id="PF13743">
    <property type="entry name" value="Thioredoxin_5"/>
    <property type="match status" value="1"/>
</dbReference>
<dbReference type="EMBL" id="ACRF02000013">
    <property type="protein sequence ID" value="EEW93807.2"/>
    <property type="molecule type" value="Genomic_DNA"/>
</dbReference>
<dbReference type="OrthoDB" id="2156137at2"/>
<dbReference type="SUPFAM" id="SSF52833">
    <property type="entry name" value="Thioredoxin-like"/>
    <property type="match status" value="1"/>
</dbReference>
<dbReference type="Proteomes" id="UP000002939">
    <property type="component" value="Unassembled WGS sequence"/>
</dbReference>
<sequence length="228" mass="26938">MKNSELSHIQPSPLSTERIFDCYLFINPIGKQCYHCEQEVMKFIERTPYKVHVHFIPFHNFKSVTQYMKNNQLNNKNIDLRNEIYTKIYDACLSYKAALLQGKKLGRAFLMELQTQLHLLHKEYTPELLQEIIQTIGLDEKMFYEDKSSKLVHQEYERDQQIAQEMMVESNPSLVIFDNLNQQFGVILHENISADMIEHVCENLHHAIDKCPKKTQKHQPCCVIKMVH</sequence>
<keyword evidence="2" id="KW-1185">Reference proteome</keyword>
<evidence type="ECO:0000313" key="1">
    <source>
        <dbReference type="EMBL" id="EEW93807.2"/>
    </source>
</evidence>
<reference evidence="1" key="2">
    <citation type="submission" date="2011-10" db="EMBL/GenBank/DDBJ databases">
        <title>The Genome Sequence of Granulicatella elegans ATCC 700633.</title>
        <authorList>
            <consortium name="The Broad Institute Genome Sequencing Platform"/>
            <consortium name="The Broad Institute Genome Sequencing Center for Infectious Disease"/>
            <person name="Earl A."/>
            <person name="Ward D."/>
            <person name="Feldgarden M."/>
            <person name="Gevers D."/>
            <person name="Sibley C.D."/>
            <person name="Field T.R."/>
            <person name="Grinwis M."/>
            <person name="Eshaghurshan C.S."/>
            <person name="Surette M.G."/>
            <person name="Young S.K."/>
            <person name="Zeng Q."/>
            <person name="Gargeya S."/>
            <person name="Fitzgerald M."/>
            <person name="Haas B."/>
            <person name="Abouelleil A."/>
            <person name="Alvarado L."/>
            <person name="Arachchi H.M."/>
            <person name="Berlin A."/>
            <person name="Brown A."/>
            <person name="Chapman S.B."/>
            <person name="Chen Z."/>
            <person name="Dunbar C."/>
            <person name="Freedman E."/>
            <person name="Gearin G."/>
            <person name="Goldberg J."/>
            <person name="Griggs A."/>
            <person name="Gujja S."/>
            <person name="Heiman D."/>
            <person name="Howarth C."/>
            <person name="Larson L."/>
            <person name="Lui A."/>
            <person name="MacDonald P.J.P."/>
            <person name="Montmayeur A."/>
            <person name="Murphy C."/>
            <person name="Neiman D."/>
            <person name="Pearson M."/>
            <person name="Priest M."/>
            <person name="Roberts A."/>
            <person name="Saif S."/>
            <person name="Shea T."/>
            <person name="Shenoy N."/>
            <person name="Sisk P."/>
            <person name="Stolte C."/>
            <person name="Sykes S."/>
            <person name="Wortman J."/>
            <person name="Nusbaum C."/>
            <person name="Birren B."/>
        </authorList>
    </citation>
    <scope>NUCLEOTIDE SEQUENCE [LARGE SCALE GENOMIC DNA]</scope>
    <source>
        <strain evidence="1">ATCC 700633</strain>
    </source>
</reference>
<evidence type="ECO:0008006" key="3">
    <source>
        <dbReference type="Google" id="ProtNLM"/>
    </source>
</evidence>
<dbReference type="InterPro" id="IPR036249">
    <property type="entry name" value="Thioredoxin-like_sf"/>
</dbReference>
<accession>D0BL54</accession>
<name>D0BL54_9LACT</name>
<organism evidence="1 2">
    <name type="scientific">Granulicatella elegans ATCC 700633</name>
    <dbReference type="NCBI Taxonomy" id="626369"/>
    <lineage>
        <taxon>Bacteria</taxon>
        <taxon>Bacillati</taxon>
        <taxon>Bacillota</taxon>
        <taxon>Bacilli</taxon>
        <taxon>Lactobacillales</taxon>
        <taxon>Carnobacteriaceae</taxon>
        <taxon>Granulicatella</taxon>
    </lineage>
</organism>
<dbReference type="AlphaFoldDB" id="D0BL54"/>
<dbReference type="eggNOG" id="COG2761">
    <property type="taxonomic scope" value="Bacteria"/>
</dbReference>